<accession>A0A3E1K6V5</accession>
<organism evidence="10 11">
    <name type="scientific">Wenzhouxiangella sediminis</name>
    <dbReference type="NCBI Taxonomy" id="1792836"/>
    <lineage>
        <taxon>Bacteria</taxon>
        <taxon>Pseudomonadati</taxon>
        <taxon>Pseudomonadota</taxon>
        <taxon>Gammaproteobacteria</taxon>
        <taxon>Chromatiales</taxon>
        <taxon>Wenzhouxiangellaceae</taxon>
        <taxon>Wenzhouxiangella</taxon>
    </lineage>
</organism>
<sequence length="234" mass="26175">MSEEALPQATILLVEDHDDLAATIGAWLEDANFAVDFAADGAIALNLVTENEYDAIVLDLMLPRVNGIRVAEKLRDDGVATPILMLTARDQLDDKIEGFNAGADDYVVKPFETEELIARLRALIRRARGETGEGQLKVGDLMFDPRLMRVERAGQRITLSPTAMRILKILMRESPRVVSREQIENELWGDTLPDSDTLRSHVYNLRKGIDRPFEHKLLHTVQGMGFKLATPDEA</sequence>
<dbReference type="SUPFAM" id="SSF52172">
    <property type="entry name" value="CheY-like"/>
    <property type="match status" value="1"/>
</dbReference>
<dbReference type="Gene3D" id="3.40.50.2300">
    <property type="match status" value="1"/>
</dbReference>
<dbReference type="GO" id="GO:0006355">
    <property type="term" value="P:regulation of DNA-templated transcription"/>
    <property type="evidence" value="ECO:0007669"/>
    <property type="project" value="InterPro"/>
</dbReference>
<name>A0A3E1K6V5_9GAMM</name>
<reference evidence="10 11" key="1">
    <citation type="submission" date="2018-08" db="EMBL/GenBank/DDBJ databases">
        <title>Wenzhouxiangella salilacus sp. nov., a novel bacterium isolated from a saline lake in Xinjiang Province, China.</title>
        <authorList>
            <person name="Han S."/>
        </authorList>
    </citation>
    <scope>NUCLEOTIDE SEQUENCE [LARGE SCALE GENOMIC DNA]</scope>
    <source>
        <strain evidence="10 11">XDB06</strain>
    </source>
</reference>
<evidence type="ECO:0000259" key="9">
    <source>
        <dbReference type="PROSITE" id="PS51755"/>
    </source>
</evidence>
<dbReference type="GO" id="GO:0000156">
    <property type="term" value="F:phosphorelay response regulator activity"/>
    <property type="evidence" value="ECO:0007669"/>
    <property type="project" value="TreeGrafter"/>
</dbReference>
<dbReference type="SMART" id="SM00862">
    <property type="entry name" value="Trans_reg_C"/>
    <property type="match status" value="1"/>
</dbReference>
<evidence type="ECO:0000256" key="5">
    <source>
        <dbReference type="ARBA" id="ARBA00023163"/>
    </source>
</evidence>
<evidence type="ECO:0000256" key="4">
    <source>
        <dbReference type="ARBA" id="ARBA00023125"/>
    </source>
</evidence>
<dbReference type="RefSeq" id="WP_116651345.1">
    <property type="nucleotide sequence ID" value="NZ_QUZK01000042.1"/>
</dbReference>
<dbReference type="PANTHER" id="PTHR48111">
    <property type="entry name" value="REGULATOR OF RPOS"/>
    <property type="match status" value="1"/>
</dbReference>
<evidence type="ECO:0000256" key="1">
    <source>
        <dbReference type="ARBA" id="ARBA00022553"/>
    </source>
</evidence>
<keyword evidence="5" id="KW-0804">Transcription</keyword>
<dbReference type="SUPFAM" id="SSF46894">
    <property type="entry name" value="C-terminal effector domain of the bipartite response regulators"/>
    <property type="match status" value="1"/>
</dbReference>
<dbReference type="EMBL" id="QUZK01000042">
    <property type="protein sequence ID" value="RFF29760.1"/>
    <property type="molecule type" value="Genomic_DNA"/>
</dbReference>
<comment type="caution">
    <text evidence="10">The sequence shown here is derived from an EMBL/GenBank/DDBJ whole genome shotgun (WGS) entry which is preliminary data.</text>
</comment>
<evidence type="ECO:0000256" key="3">
    <source>
        <dbReference type="ARBA" id="ARBA00023015"/>
    </source>
</evidence>
<dbReference type="InterPro" id="IPR001789">
    <property type="entry name" value="Sig_transdc_resp-reg_receiver"/>
</dbReference>
<gene>
    <name evidence="10" type="ORF">DZC52_11845</name>
</gene>
<dbReference type="Proteomes" id="UP000260351">
    <property type="component" value="Unassembled WGS sequence"/>
</dbReference>
<dbReference type="GO" id="GO:0005829">
    <property type="term" value="C:cytosol"/>
    <property type="evidence" value="ECO:0007669"/>
    <property type="project" value="TreeGrafter"/>
</dbReference>
<dbReference type="InterPro" id="IPR036388">
    <property type="entry name" value="WH-like_DNA-bd_sf"/>
</dbReference>
<dbReference type="PROSITE" id="PS51755">
    <property type="entry name" value="OMPR_PHOB"/>
    <property type="match status" value="1"/>
</dbReference>
<dbReference type="InterPro" id="IPR001867">
    <property type="entry name" value="OmpR/PhoB-type_DNA-bd"/>
</dbReference>
<dbReference type="PANTHER" id="PTHR48111:SF22">
    <property type="entry name" value="REGULATOR OF RPOS"/>
    <property type="match status" value="1"/>
</dbReference>
<evidence type="ECO:0000313" key="11">
    <source>
        <dbReference type="Proteomes" id="UP000260351"/>
    </source>
</evidence>
<dbReference type="Gene3D" id="1.10.10.10">
    <property type="entry name" value="Winged helix-like DNA-binding domain superfamily/Winged helix DNA-binding domain"/>
    <property type="match status" value="1"/>
</dbReference>
<feature type="DNA-binding region" description="OmpR/PhoB-type" evidence="7">
    <location>
        <begin position="133"/>
        <end position="230"/>
    </location>
</feature>
<dbReference type="FunFam" id="1.10.10.10:FF:000058">
    <property type="entry name" value="DNA-binding response OmpR family regulator"/>
    <property type="match status" value="1"/>
</dbReference>
<dbReference type="Gene3D" id="6.10.250.690">
    <property type="match status" value="1"/>
</dbReference>
<dbReference type="InterPro" id="IPR011006">
    <property type="entry name" value="CheY-like_superfamily"/>
</dbReference>
<dbReference type="AlphaFoldDB" id="A0A3E1K6V5"/>
<evidence type="ECO:0000256" key="7">
    <source>
        <dbReference type="PROSITE-ProRule" id="PRU01091"/>
    </source>
</evidence>
<proteinExistence type="predicted"/>
<dbReference type="CDD" id="cd00383">
    <property type="entry name" value="trans_reg_C"/>
    <property type="match status" value="1"/>
</dbReference>
<evidence type="ECO:0000313" key="10">
    <source>
        <dbReference type="EMBL" id="RFF29760.1"/>
    </source>
</evidence>
<dbReference type="PROSITE" id="PS50110">
    <property type="entry name" value="RESPONSE_REGULATORY"/>
    <property type="match status" value="1"/>
</dbReference>
<dbReference type="OrthoDB" id="9802426at2"/>
<keyword evidence="1 6" id="KW-0597">Phosphoprotein</keyword>
<protein>
    <submittedName>
        <fullName evidence="10">DNA-binding response regulator</fullName>
    </submittedName>
</protein>
<evidence type="ECO:0000259" key="8">
    <source>
        <dbReference type="PROSITE" id="PS50110"/>
    </source>
</evidence>
<dbReference type="Pfam" id="PF00072">
    <property type="entry name" value="Response_reg"/>
    <property type="match status" value="1"/>
</dbReference>
<keyword evidence="3" id="KW-0805">Transcription regulation</keyword>
<keyword evidence="4 7" id="KW-0238">DNA-binding</keyword>
<feature type="modified residue" description="4-aspartylphosphate" evidence="6">
    <location>
        <position position="59"/>
    </location>
</feature>
<evidence type="ECO:0000256" key="6">
    <source>
        <dbReference type="PROSITE-ProRule" id="PRU00169"/>
    </source>
</evidence>
<evidence type="ECO:0000256" key="2">
    <source>
        <dbReference type="ARBA" id="ARBA00023012"/>
    </source>
</evidence>
<dbReference type="SMART" id="SM00448">
    <property type="entry name" value="REC"/>
    <property type="match status" value="1"/>
</dbReference>
<dbReference type="InterPro" id="IPR016032">
    <property type="entry name" value="Sig_transdc_resp-reg_C-effctor"/>
</dbReference>
<keyword evidence="2" id="KW-0902">Two-component regulatory system</keyword>
<dbReference type="GO" id="GO:0000976">
    <property type="term" value="F:transcription cis-regulatory region binding"/>
    <property type="evidence" value="ECO:0007669"/>
    <property type="project" value="TreeGrafter"/>
</dbReference>
<feature type="domain" description="Response regulatory" evidence="8">
    <location>
        <begin position="10"/>
        <end position="124"/>
    </location>
</feature>
<feature type="domain" description="OmpR/PhoB-type" evidence="9">
    <location>
        <begin position="133"/>
        <end position="230"/>
    </location>
</feature>
<dbReference type="Pfam" id="PF00486">
    <property type="entry name" value="Trans_reg_C"/>
    <property type="match status" value="1"/>
</dbReference>
<dbReference type="InterPro" id="IPR039420">
    <property type="entry name" value="WalR-like"/>
</dbReference>
<keyword evidence="11" id="KW-1185">Reference proteome</keyword>
<dbReference type="GO" id="GO:0032993">
    <property type="term" value="C:protein-DNA complex"/>
    <property type="evidence" value="ECO:0007669"/>
    <property type="project" value="TreeGrafter"/>
</dbReference>